<dbReference type="AlphaFoldDB" id="A0A8J2JPP0"/>
<accession>A0A8J2JPP0</accession>
<sequence length="130" mass="15186">MTIYHVFTRQWVNYQDSQDGSPARQWVNYQDSQDGSPARFEGPFLRISYCYVHSRSTNMVQRTISEDIVKLCPFSFHEHGNVCMVALVLTRQWVNYHDSQDGSLARQWVNYQVSQDGSLARFEGPFLRIS</sequence>
<dbReference type="Proteomes" id="UP000708208">
    <property type="component" value="Unassembled WGS sequence"/>
</dbReference>
<organism evidence="1 2">
    <name type="scientific">Allacma fusca</name>
    <dbReference type="NCBI Taxonomy" id="39272"/>
    <lineage>
        <taxon>Eukaryota</taxon>
        <taxon>Metazoa</taxon>
        <taxon>Ecdysozoa</taxon>
        <taxon>Arthropoda</taxon>
        <taxon>Hexapoda</taxon>
        <taxon>Collembola</taxon>
        <taxon>Symphypleona</taxon>
        <taxon>Sminthuridae</taxon>
        <taxon>Allacma</taxon>
    </lineage>
</organism>
<evidence type="ECO:0000313" key="1">
    <source>
        <dbReference type="EMBL" id="CAG7722862.1"/>
    </source>
</evidence>
<comment type="caution">
    <text evidence="1">The sequence shown here is derived from an EMBL/GenBank/DDBJ whole genome shotgun (WGS) entry which is preliminary data.</text>
</comment>
<gene>
    <name evidence="1" type="ORF">AFUS01_LOCUS11972</name>
</gene>
<reference evidence="1" key="1">
    <citation type="submission" date="2021-06" db="EMBL/GenBank/DDBJ databases">
        <authorList>
            <person name="Hodson N. C."/>
            <person name="Mongue J. A."/>
            <person name="Jaron S. K."/>
        </authorList>
    </citation>
    <scope>NUCLEOTIDE SEQUENCE</scope>
</reference>
<protein>
    <submittedName>
        <fullName evidence="1">Uncharacterized protein</fullName>
    </submittedName>
</protein>
<dbReference type="EMBL" id="CAJVCH010093144">
    <property type="protein sequence ID" value="CAG7722862.1"/>
    <property type="molecule type" value="Genomic_DNA"/>
</dbReference>
<keyword evidence="2" id="KW-1185">Reference proteome</keyword>
<name>A0A8J2JPP0_9HEXA</name>
<proteinExistence type="predicted"/>
<evidence type="ECO:0000313" key="2">
    <source>
        <dbReference type="Proteomes" id="UP000708208"/>
    </source>
</evidence>